<feature type="transmembrane region" description="Helical" evidence="11">
    <location>
        <begin position="7"/>
        <end position="28"/>
    </location>
</feature>
<dbReference type="NCBIfam" id="TIGR02210">
    <property type="entry name" value="rodA_shape"/>
    <property type="match status" value="1"/>
</dbReference>
<dbReference type="InterPro" id="IPR018365">
    <property type="entry name" value="Cell_cycle_FtsW-rel_CS"/>
</dbReference>
<feature type="transmembrane region" description="Helical" evidence="11">
    <location>
        <begin position="134"/>
        <end position="149"/>
    </location>
</feature>
<sequence length="371" mass="40611">MGNKIKIFDFTLFIVPLIITALSIALIYSLVFSGDDVNLALRQGIFAAGSIAIAVAISFSDYRALRGLWWVFYLLSLLLLLYVDLFGHVSGGAMRWIDLGFFQLQPSEIAKVGVYIMLSSFLCGKIGAMRIKDYIVSIILTAIPFILILKEPDLGTALVVIFIYIVMILASKPNLKQTIAISATILILAGTFLLSVFNVGVFGRILKDYQRSRVFTFIDPGRDPYDQGYNVRQAQIAVGSGGIFGKGLGRGSQSQLEFLPKPHTDFIFAGAGEALGFFGSSFLILLYLYLIYRVLTISTLAKDTFGSLLAIGVAAMLFFQTVVNIGMNLGLMPVTGIPLPLLSYGGSSLLVTYFSLGVVQSIFIRHRKINF</sequence>
<feature type="transmembrane region" description="Helical" evidence="11">
    <location>
        <begin position="183"/>
        <end position="206"/>
    </location>
</feature>
<dbReference type="STRING" id="1797472.A2215_01750"/>
<keyword evidence="3 11" id="KW-0328">Glycosyltransferase</keyword>
<evidence type="ECO:0000256" key="11">
    <source>
        <dbReference type="HAMAP-Rule" id="MF_02079"/>
    </source>
</evidence>
<organism evidence="12 13">
    <name type="scientific">Candidatus Berkelbacteria bacterium RIFOXYA2_FULL_43_10</name>
    <dbReference type="NCBI Taxonomy" id="1797472"/>
    <lineage>
        <taxon>Bacteria</taxon>
        <taxon>Candidatus Berkelbacteria</taxon>
    </lineage>
</organism>
<feature type="transmembrane region" description="Helical" evidence="11">
    <location>
        <begin position="343"/>
        <end position="364"/>
    </location>
</feature>
<evidence type="ECO:0000256" key="7">
    <source>
        <dbReference type="ARBA" id="ARBA00022984"/>
    </source>
</evidence>
<dbReference type="AlphaFoldDB" id="A0A1F5E7E2"/>
<keyword evidence="6 11" id="KW-0133">Cell shape</keyword>
<dbReference type="GO" id="GO:0051301">
    <property type="term" value="P:cell division"/>
    <property type="evidence" value="ECO:0007669"/>
    <property type="project" value="InterPro"/>
</dbReference>
<comment type="caution">
    <text evidence="12">The sequence shown here is derived from an EMBL/GenBank/DDBJ whole genome shotgun (WGS) entry which is preliminary data.</text>
</comment>
<feature type="transmembrane region" description="Helical" evidence="11">
    <location>
        <begin position="67"/>
        <end position="89"/>
    </location>
</feature>
<evidence type="ECO:0000313" key="12">
    <source>
        <dbReference type="EMBL" id="OGD63164.1"/>
    </source>
</evidence>
<keyword evidence="2 11" id="KW-1003">Cell membrane</keyword>
<evidence type="ECO:0000256" key="10">
    <source>
        <dbReference type="ARBA" id="ARBA00023316"/>
    </source>
</evidence>
<keyword evidence="7 11" id="KW-0573">Peptidoglycan synthesis</keyword>
<proteinExistence type="inferred from homology"/>
<comment type="function">
    <text evidence="11">Peptidoglycan polymerase that is essential for cell wall elongation.</text>
</comment>
<keyword evidence="4 11" id="KW-0808">Transferase</keyword>
<dbReference type="EMBL" id="MEZY01000038">
    <property type="protein sequence ID" value="OGD63164.1"/>
    <property type="molecule type" value="Genomic_DNA"/>
</dbReference>
<evidence type="ECO:0000256" key="8">
    <source>
        <dbReference type="ARBA" id="ARBA00022989"/>
    </source>
</evidence>
<keyword evidence="8 11" id="KW-1133">Transmembrane helix</keyword>
<dbReference type="HAMAP" id="MF_02079">
    <property type="entry name" value="PGT_RodA"/>
    <property type="match status" value="1"/>
</dbReference>
<feature type="transmembrane region" description="Helical" evidence="11">
    <location>
        <begin position="304"/>
        <end position="323"/>
    </location>
</feature>
<evidence type="ECO:0000256" key="3">
    <source>
        <dbReference type="ARBA" id="ARBA00022676"/>
    </source>
</evidence>
<dbReference type="InterPro" id="IPR011923">
    <property type="entry name" value="RodA/MrdB"/>
</dbReference>
<dbReference type="EC" id="2.4.99.28" evidence="11"/>
<dbReference type="GO" id="GO:0015648">
    <property type="term" value="F:lipid-linked peptidoglycan transporter activity"/>
    <property type="evidence" value="ECO:0007669"/>
    <property type="project" value="TreeGrafter"/>
</dbReference>
<feature type="transmembrane region" description="Helical" evidence="11">
    <location>
        <begin position="109"/>
        <end position="127"/>
    </location>
</feature>
<dbReference type="Pfam" id="PF01098">
    <property type="entry name" value="FTSW_RODA_SPOVE"/>
    <property type="match status" value="1"/>
</dbReference>
<dbReference type="PROSITE" id="PS00428">
    <property type="entry name" value="FTSW_RODA_SPOVE"/>
    <property type="match status" value="1"/>
</dbReference>
<dbReference type="GO" id="GO:0005886">
    <property type="term" value="C:plasma membrane"/>
    <property type="evidence" value="ECO:0007669"/>
    <property type="project" value="UniProtKB-SubCell"/>
</dbReference>
<evidence type="ECO:0000313" key="13">
    <source>
        <dbReference type="Proteomes" id="UP000178583"/>
    </source>
</evidence>
<comment type="catalytic activity">
    <reaction evidence="11">
        <text>[GlcNAc-(1-&gt;4)-Mur2Ac(oyl-L-Ala-gamma-D-Glu-L-Lys-D-Ala-D-Ala)](n)-di-trans,octa-cis-undecaprenyl diphosphate + beta-D-GlcNAc-(1-&gt;4)-Mur2Ac(oyl-L-Ala-gamma-D-Glu-L-Lys-D-Ala-D-Ala)-di-trans,octa-cis-undecaprenyl diphosphate = [GlcNAc-(1-&gt;4)-Mur2Ac(oyl-L-Ala-gamma-D-Glu-L-Lys-D-Ala-D-Ala)](n+1)-di-trans,octa-cis-undecaprenyl diphosphate + di-trans,octa-cis-undecaprenyl diphosphate + H(+)</text>
        <dbReference type="Rhea" id="RHEA:23708"/>
        <dbReference type="Rhea" id="RHEA-COMP:9602"/>
        <dbReference type="Rhea" id="RHEA-COMP:9603"/>
        <dbReference type="ChEBI" id="CHEBI:15378"/>
        <dbReference type="ChEBI" id="CHEBI:58405"/>
        <dbReference type="ChEBI" id="CHEBI:60033"/>
        <dbReference type="ChEBI" id="CHEBI:78435"/>
        <dbReference type="EC" id="2.4.99.28"/>
    </reaction>
</comment>
<name>A0A1F5E7E2_9BACT</name>
<keyword evidence="9 11" id="KW-0472">Membrane</keyword>
<protein>
    <recommendedName>
        <fullName evidence="11">Peptidoglycan glycosyltransferase RodA</fullName>
        <shortName evidence="11">PGT</shortName>
        <ecNumber evidence="11">2.4.99.28</ecNumber>
    </recommendedName>
    <alternativeName>
        <fullName evidence="11">Cell elongation protein RodA</fullName>
    </alternativeName>
    <alternativeName>
        <fullName evidence="11">Cell wall polymerase</fullName>
    </alternativeName>
    <alternativeName>
        <fullName evidence="11">Peptidoglycan polymerase</fullName>
        <shortName evidence="11">PG polymerase</shortName>
    </alternativeName>
</protein>
<keyword evidence="5 11" id="KW-0812">Transmembrane</keyword>
<keyword evidence="10 11" id="KW-0961">Cell wall biogenesis/degradation</keyword>
<dbReference type="Proteomes" id="UP000178583">
    <property type="component" value="Unassembled WGS sequence"/>
</dbReference>
<dbReference type="GO" id="GO:0008955">
    <property type="term" value="F:peptidoglycan glycosyltransferase activity"/>
    <property type="evidence" value="ECO:0007669"/>
    <property type="project" value="UniProtKB-UniRule"/>
</dbReference>
<dbReference type="InterPro" id="IPR001182">
    <property type="entry name" value="FtsW/RodA"/>
</dbReference>
<evidence type="ECO:0000256" key="1">
    <source>
        <dbReference type="ARBA" id="ARBA00004141"/>
    </source>
</evidence>
<accession>A0A1F5E7E2</accession>
<dbReference type="GO" id="GO:0071555">
    <property type="term" value="P:cell wall organization"/>
    <property type="evidence" value="ECO:0007669"/>
    <property type="project" value="UniProtKB-KW"/>
</dbReference>
<dbReference type="PANTHER" id="PTHR30474:SF1">
    <property type="entry name" value="PEPTIDOGLYCAN GLYCOSYLTRANSFERASE MRDB"/>
    <property type="match status" value="1"/>
</dbReference>
<evidence type="ECO:0000256" key="9">
    <source>
        <dbReference type="ARBA" id="ARBA00023136"/>
    </source>
</evidence>
<evidence type="ECO:0000256" key="6">
    <source>
        <dbReference type="ARBA" id="ARBA00022960"/>
    </source>
</evidence>
<evidence type="ECO:0000256" key="2">
    <source>
        <dbReference type="ARBA" id="ARBA00022475"/>
    </source>
</evidence>
<gene>
    <name evidence="11" type="primary">rodA</name>
    <name evidence="12" type="ORF">A2215_01750</name>
</gene>
<dbReference type="GO" id="GO:0008360">
    <property type="term" value="P:regulation of cell shape"/>
    <property type="evidence" value="ECO:0007669"/>
    <property type="project" value="UniProtKB-KW"/>
</dbReference>
<evidence type="ECO:0000256" key="4">
    <source>
        <dbReference type="ARBA" id="ARBA00022679"/>
    </source>
</evidence>
<comment type="subcellular location">
    <subcellularLocation>
        <location evidence="11">Cell membrane</location>
        <topology evidence="11">Multi-pass membrane protein</topology>
    </subcellularLocation>
    <subcellularLocation>
        <location evidence="1">Membrane</location>
        <topology evidence="1">Multi-pass membrane protein</topology>
    </subcellularLocation>
</comment>
<feature type="transmembrane region" description="Helical" evidence="11">
    <location>
        <begin position="40"/>
        <end position="60"/>
    </location>
</feature>
<dbReference type="PANTHER" id="PTHR30474">
    <property type="entry name" value="CELL CYCLE PROTEIN"/>
    <property type="match status" value="1"/>
</dbReference>
<dbReference type="UniPathway" id="UPA00219"/>
<comment type="similarity">
    <text evidence="11">Belongs to the SEDS family. MrdB/RodA subfamily.</text>
</comment>
<dbReference type="GO" id="GO:0009252">
    <property type="term" value="P:peptidoglycan biosynthetic process"/>
    <property type="evidence" value="ECO:0007669"/>
    <property type="project" value="UniProtKB-UniRule"/>
</dbReference>
<comment type="pathway">
    <text evidence="11">Cell wall biogenesis; peptidoglycan biosynthesis.</text>
</comment>
<evidence type="ECO:0000256" key="5">
    <source>
        <dbReference type="ARBA" id="ARBA00022692"/>
    </source>
</evidence>
<feature type="transmembrane region" description="Helical" evidence="11">
    <location>
        <begin position="266"/>
        <end position="292"/>
    </location>
</feature>
<reference evidence="12 13" key="1">
    <citation type="journal article" date="2016" name="Nat. Commun.">
        <title>Thousands of microbial genomes shed light on interconnected biogeochemical processes in an aquifer system.</title>
        <authorList>
            <person name="Anantharaman K."/>
            <person name="Brown C.T."/>
            <person name="Hug L.A."/>
            <person name="Sharon I."/>
            <person name="Castelle C.J."/>
            <person name="Probst A.J."/>
            <person name="Thomas B.C."/>
            <person name="Singh A."/>
            <person name="Wilkins M.J."/>
            <person name="Karaoz U."/>
            <person name="Brodie E.L."/>
            <person name="Williams K.H."/>
            <person name="Hubbard S.S."/>
            <person name="Banfield J.F."/>
        </authorList>
    </citation>
    <scope>NUCLEOTIDE SEQUENCE [LARGE SCALE GENOMIC DNA]</scope>
</reference>
<dbReference type="GO" id="GO:0032153">
    <property type="term" value="C:cell division site"/>
    <property type="evidence" value="ECO:0007669"/>
    <property type="project" value="TreeGrafter"/>
</dbReference>
<feature type="transmembrane region" description="Helical" evidence="11">
    <location>
        <begin position="155"/>
        <end position="171"/>
    </location>
</feature>